<dbReference type="EMBL" id="OIVN01001890">
    <property type="protein sequence ID" value="SPC98674.1"/>
    <property type="molecule type" value="Genomic_DNA"/>
</dbReference>
<dbReference type="InterPro" id="IPR013103">
    <property type="entry name" value="RVT_2"/>
</dbReference>
<evidence type="ECO:0000259" key="2">
    <source>
        <dbReference type="Pfam" id="PF07727"/>
    </source>
</evidence>
<protein>
    <recommendedName>
        <fullName evidence="2">Reverse transcriptase Ty1/copia-type domain-containing protein</fullName>
    </recommendedName>
</protein>
<reference evidence="3" key="1">
    <citation type="submission" date="2018-02" db="EMBL/GenBank/DDBJ databases">
        <authorList>
            <person name="Cohen D.B."/>
            <person name="Kent A.D."/>
        </authorList>
    </citation>
    <scope>NUCLEOTIDE SEQUENCE</scope>
</reference>
<proteinExistence type="predicted"/>
<name>A0A2N9GHM8_FAGSY</name>
<organism evidence="3">
    <name type="scientific">Fagus sylvatica</name>
    <name type="common">Beechnut</name>
    <dbReference type="NCBI Taxonomy" id="28930"/>
    <lineage>
        <taxon>Eukaryota</taxon>
        <taxon>Viridiplantae</taxon>
        <taxon>Streptophyta</taxon>
        <taxon>Embryophyta</taxon>
        <taxon>Tracheophyta</taxon>
        <taxon>Spermatophyta</taxon>
        <taxon>Magnoliopsida</taxon>
        <taxon>eudicotyledons</taxon>
        <taxon>Gunneridae</taxon>
        <taxon>Pentapetalae</taxon>
        <taxon>rosids</taxon>
        <taxon>fabids</taxon>
        <taxon>Fagales</taxon>
        <taxon>Fagaceae</taxon>
        <taxon>Fagus</taxon>
    </lineage>
</organism>
<dbReference type="PANTHER" id="PTHR11439:SF494">
    <property type="entry name" value="CYSTEINE-RICH RLK (RECEPTOR-LIKE PROTEIN KINASE) 8"/>
    <property type="match status" value="1"/>
</dbReference>
<feature type="region of interest" description="Disordered" evidence="1">
    <location>
        <begin position="31"/>
        <end position="66"/>
    </location>
</feature>
<dbReference type="PANTHER" id="PTHR11439">
    <property type="entry name" value="GAG-POL-RELATED RETROTRANSPOSON"/>
    <property type="match status" value="1"/>
</dbReference>
<sequence>MTPSSTSESTPLDISMPSYFLDTDFTPSIPNLSSISPNDNSASSSAESSPIPSLFESSPLSPSSLQDVVPLRHSTRISKATSYHQDYHCKLAVSPFPTLPLSTAACPKSEGLDYSETFSPVAIFTTIRLLLAIAAAKGWSFTQLDFNNAFLHGELNEEVFMALPSDSDWASCPDTRRSVTGYCTFLGNSLVSWKSKKQHTVSKSSAEAEYRAMVASVSNPVYHERTKHIELDCHLIREKIQNGLIRTLHVRSENQLADLMTKALGTQQFKYLVDKIGVHYIYAPSLEGIED</sequence>
<dbReference type="AlphaFoldDB" id="A0A2N9GHM8"/>
<evidence type="ECO:0000256" key="1">
    <source>
        <dbReference type="SAM" id="MobiDB-lite"/>
    </source>
</evidence>
<accession>A0A2N9GHM8</accession>
<gene>
    <name evidence="3" type="ORF">FSB_LOCUS26556</name>
</gene>
<evidence type="ECO:0000313" key="3">
    <source>
        <dbReference type="EMBL" id="SPC98674.1"/>
    </source>
</evidence>
<feature type="compositionally biased region" description="Low complexity" evidence="1">
    <location>
        <begin position="31"/>
        <end position="65"/>
    </location>
</feature>
<feature type="domain" description="Reverse transcriptase Ty1/copia-type" evidence="2">
    <location>
        <begin position="110"/>
        <end position="167"/>
    </location>
</feature>
<dbReference type="CDD" id="cd09272">
    <property type="entry name" value="RNase_HI_RT_Ty1"/>
    <property type="match status" value="1"/>
</dbReference>
<dbReference type="Pfam" id="PF07727">
    <property type="entry name" value="RVT_2"/>
    <property type="match status" value="1"/>
</dbReference>